<feature type="domain" description="C2H2-type" evidence="8">
    <location>
        <begin position="77"/>
        <end position="101"/>
    </location>
</feature>
<comment type="subcellular location">
    <subcellularLocation>
        <location evidence="1">Nucleus</location>
    </subcellularLocation>
</comment>
<feature type="domain" description="C2H2-type" evidence="8">
    <location>
        <begin position="49"/>
        <end position="76"/>
    </location>
</feature>
<keyword evidence="5" id="KW-0862">Zinc</keyword>
<organism evidence="9 10">
    <name type="scientific">Meganyctiphanes norvegica</name>
    <name type="common">Northern krill</name>
    <name type="synonym">Thysanopoda norvegica</name>
    <dbReference type="NCBI Taxonomy" id="48144"/>
    <lineage>
        <taxon>Eukaryota</taxon>
        <taxon>Metazoa</taxon>
        <taxon>Ecdysozoa</taxon>
        <taxon>Arthropoda</taxon>
        <taxon>Crustacea</taxon>
        <taxon>Multicrustacea</taxon>
        <taxon>Malacostraca</taxon>
        <taxon>Eumalacostraca</taxon>
        <taxon>Eucarida</taxon>
        <taxon>Euphausiacea</taxon>
        <taxon>Euphausiidae</taxon>
        <taxon>Meganyctiphanes</taxon>
    </lineage>
</organism>
<dbReference type="InterPro" id="IPR036236">
    <property type="entry name" value="Znf_C2H2_sf"/>
</dbReference>
<dbReference type="AlphaFoldDB" id="A0AAV2S1F6"/>
<dbReference type="FunFam" id="3.30.160.60:FF:002343">
    <property type="entry name" value="Zinc finger protein 33A"/>
    <property type="match status" value="1"/>
</dbReference>
<evidence type="ECO:0000313" key="10">
    <source>
        <dbReference type="Proteomes" id="UP001497623"/>
    </source>
</evidence>
<gene>
    <name evidence="9" type="ORF">MNOR_LOCUS30915</name>
</gene>
<feature type="non-terminal residue" evidence="9">
    <location>
        <position position="101"/>
    </location>
</feature>
<dbReference type="PROSITE" id="PS50157">
    <property type="entry name" value="ZINC_FINGER_C2H2_2"/>
    <property type="match status" value="2"/>
</dbReference>
<dbReference type="InterPro" id="IPR013087">
    <property type="entry name" value="Znf_C2H2_type"/>
</dbReference>
<evidence type="ECO:0000259" key="8">
    <source>
        <dbReference type="PROSITE" id="PS50157"/>
    </source>
</evidence>
<dbReference type="Pfam" id="PF00096">
    <property type="entry name" value="zf-C2H2"/>
    <property type="match status" value="2"/>
</dbReference>
<dbReference type="SMART" id="SM00355">
    <property type="entry name" value="ZnF_C2H2"/>
    <property type="match status" value="2"/>
</dbReference>
<comment type="caution">
    <text evidence="9">The sequence shown here is derived from an EMBL/GenBank/DDBJ whole genome shotgun (WGS) entry which is preliminary data.</text>
</comment>
<evidence type="ECO:0000313" key="9">
    <source>
        <dbReference type="EMBL" id="CAL4152219.1"/>
    </source>
</evidence>
<proteinExistence type="predicted"/>
<feature type="non-terminal residue" evidence="9">
    <location>
        <position position="1"/>
    </location>
</feature>
<dbReference type="GO" id="GO:0000978">
    <property type="term" value="F:RNA polymerase II cis-regulatory region sequence-specific DNA binding"/>
    <property type="evidence" value="ECO:0007669"/>
    <property type="project" value="TreeGrafter"/>
</dbReference>
<reference evidence="9 10" key="1">
    <citation type="submission" date="2024-05" db="EMBL/GenBank/DDBJ databases">
        <authorList>
            <person name="Wallberg A."/>
        </authorList>
    </citation>
    <scope>NUCLEOTIDE SEQUENCE [LARGE SCALE GENOMIC DNA]</scope>
</reference>
<accession>A0AAV2S1F6</accession>
<dbReference type="EMBL" id="CAXKWB010038718">
    <property type="protein sequence ID" value="CAL4152219.1"/>
    <property type="molecule type" value="Genomic_DNA"/>
</dbReference>
<evidence type="ECO:0000256" key="5">
    <source>
        <dbReference type="ARBA" id="ARBA00022833"/>
    </source>
</evidence>
<dbReference type="Proteomes" id="UP001497623">
    <property type="component" value="Unassembled WGS sequence"/>
</dbReference>
<dbReference type="PANTHER" id="PTHR23226">
    <property type="entry name" value="ZINC FINGER AND SCAN DOMAIN-CONTAINING"/>
    <property type="match status" value="1"/>
</dbReference>
<keyword evidence="10" id="KW-1185">Reference proteome</keyword>
<keyword evidence="2" id="KW-0479">Metal-binding</keyword>
<keyword evidence="3" id="KW-0677">Repeat</keyword>
<dbReference type="Gene3D" id="3.30.160.60">
    <property type="entry name" value="Classic Zinc Finger"/>
    <property type="match status" value="2"/>
</dbReference>
<dbReference type="GO" id="GO:0008270">
    <property type="term" value="F:zinc ion binding"/>
    <property type="evidence" value="ECO:0007669"/>
    <property type="project" value="UniProtKB-KW"/>
</dbReference>
<name>A0AAV2S1F6_MEGNR</name>
<evidence type="ECO:0000256" key="6">
    <source>
        <dbReference type="ARBA" id="ARBA00023242"/>
    </source>
</evidence>
<dbReference type="GO" id="GO:0000981">
    <property type="term" value="F:DNA-binding transcription factor activity, RNA polymerase II-specific"/>
    <property type="evidence" value="ECO:0007669"/>
    <property type="project" value="TreeGrafter"/>
</dbReference>
<sequence>KEEREGNKETIQIQDDNIKYKEELEIKDEPIVFTGECYHQITHTGSRTYQCNYCDKVLSTNSDVIKHQATHTRERPYQCSQCYKAFSRNYHLKHHLRTHTG</sequence>
<keyword evidence="6" id="KW-0539">Nucleus</keyword>
<protein>
    <recommendedName>
        <fullName evidence="8">C2H2-type domain-containing protein</fullName>
    </recommendedName>
</protein>
<evidence type="ECO:0000256" key="4">
    <source>
        <dbReference type="ARBA" id="ARBA00022771"/>
    </source>
</evidence>
<dbReference type="GO" id="GO:0005634">
    <property type="term" value="C:nucleus"/>
    <property type="evidence" value="ECO:0007669"/>
    <property type="project" value="UniProtKB-SubCell"/>
</dbReference>
<dbReference type="PANTHER" id="PTHR23226:SF416">
    <property type="entry name" value="FI01424P"/>
    <property type="match status" value="1"/>
</dbReference>
<evidence type="ECO:0000256" key="3">
    <source>
        <dbReference type="ARBA" id="ARBA00022737"/>
    </source>
</evidence>
<evidence type="ECO:0000256" key="7">
    <source>
        <dbReference type="PROSITE-ProRule" id="PRU00042"/>
    </source>
</evidence>
<dbReference type="SUPFAM" id="SSF57667">
    <property type="entry name" value="beta-beta-alpha zinc fingers"/>
    <property type="match status" value="1"/>
</dbReference>
<evidence type="ECO:0000256" key="1">
    <source>
        <dbReference type="ARBA" id="ARBA00004123"/>
    </source>
</evidence>
<dbReference type="PROSITE" id="PS00028">
    <property type="entry name" value="ZINC_FINGER_C2H2_1"/>
    <property type="match status" value="2"/>
</dbReference>
<evidence type="ECO:0000256" key="2">
    <source>
        <dbReference type="ARBA" id="ARBA00022723"/>
    </source>
</evidence>
<keyword evidence="4 7" id="KW-0863">Zinc-finger</keyword>
<dbReference type="FunFam" id="3.30.160.60:FF:000870">
    <property type="entry name" value="zinc finger protein 197 isoform X1"/>
    <property type="match status" value="1"/>
</dbReference>